<dbReference type="EMBL" id="JBHTLD010000014">
    <property type="protein sequence ID" value="MFD1185165.1"/>
    <property type="molecule type" value="Genomic_DNA"/>
</dbReference>
<keyword evidence="3 5" id="KW-0063">Aspartyl esterase</keyword>
<comment type="catalytic activity">
    <reaction evidence="5">
        <text>[(1-&gt;4)-alpha-D-galacturonosyl methyl ester](n) + n H2O = [(1-&gt;4)-alpha-D-galacturonosyl](n) + n methanol + n H(+)</text>
        <dbReference type="Rhea" id="RHEA:22380"/>
        <dbReference type="Rhea" id="RHEA-COMP:14570"/>
        <dbReference type="Rhea" id="RHEA-COMP:14573"/>
        <dbReference type="ChEBI" id="CHEBI:15377"/>
        <dbReference type="ChEBI" id="CHEBI:15378"/>
        <dbReference type="ChEBI" id="CHEBI:17790"/>
        <dbReference type="ChEBI" id="CHEBI:140522"/>
        <dbReference type="ChEBI" id="CHEBI:140523"/>
        <dbReference type="EC" id="3.1.1.11"/>
    </reaction>
</comment>
<dbReference type="PROSITE" id="PS00503">
    <property type="entry name" value="PECTINESTERASE_2"/>
    <property type="match status" value="1"/>
</dbReference>
<feature type="signal peptide" evidence="5">
    <location>
        <begin position="1"/>
        <end position="19"/>
    </location>
</feature>
<keyword evidence="5" id="KW-0732">Signal</keyword>
<dbReference type="Proteomes" id="UP001597094">
    <property type="component" value="Unassembled WGS sequence"/>
</dbReference>
<dbReference type="Pfam" id="PF01095">
    <property type="entry name" value="Pectinesterase"/>
    <property type="match status" value="1"/>
</dbReference>
<evidence type="ECO:0000256" key="5">
    <source>
        <dbReference type="RuleBase" id="RU000589"/>
    </source>
</evidence>
<dbReference type="PANTHER" id="PTHR31321">
    <property type="entry name" value="ACYL-COA THIOESTER HYDROLASE YBHC-RELATED"/>
    <property type="match status" value="1"/>
</dbReference>
<dbReference type="InterPro" id="IPR033131">
    <property type="entry name" value="Pectinesterase_Asp_AS"/>
</dbReference>
<dbReference type="EC" id="3.1.1.11" evidence="5"/>
<dbReference type="SUPFAM" id="SSF51126">
    <property type="entry name" value="Pectin lyase-like"/>
    <property type="match status" value="1"/>
</dbReference>
<sequence>MRKLTLLFILCLATFLVQAQKMKLVVAQDHSGDYTSVQAAVDAVPSFPDNRVEIFIKNGVYLEKVIIPTWKTNISLVGENKDKTIISWDDHAGKGDINTFTSYTVLVQGDDFHAENITFENSAGRTAGQAVALHMEADRCVIKNCNIKGDQDTLYAGRNGNRQYYLNCYIEGTTDFIFGPATAVFQNCTIHCKKNSYITAASTPEGQAYGFVFLNCTVTGAEEATKVYLGRPWRPYAQTVFIKSKLAEHIRPEGWHNWSKPEAEKTALYAEYKSKGPGAMPKSRVKWAKQLNAREAKNYKVAVILAGEDGWQGISE</sequence>
<keyword evidence="2 5" id="KW-0378">Hydrolase</keyword>
<dbReference type="Gene3D" id="2.160.20.10">
    <property type="entry name" value="Single-stranded right-handed beta-helix, Pectin lyase-like"/>
    <property type="match status" value="1"/>
</dbReference>
<name>A0ABW3SNR4_9BACT</name>
<accession>A0ABW3SNR4</accession>
<evidence type="ECO:0000256" key="4">
    <source>
        <dbReference type="PROSITE-ProRule" id="PRU10040"/>
    </source>
</evidence>
<dbReference type="PANTHER" id="PTHR31321:SF57">
    <property type="entry name" value="PECTINESTERASE 53-RELATED"/>
    <property type="match status" value="1"/>
</dbReference>
<comment type="similarity">
    <text evidence="1">Belongs to the pectinesterase family.</text>
</comment>
<dbReference type="InterPro" id="IPR012334">
    <property type="entry name" value="Pectin_lyas_fold"/>
</dbReference>
<dbReference type="RefSeq" id="WP_377522810.1">
    <property type="nucleotide sequence ID" value="NZ_JBHTLD010000014.1"/>
</dbReference>
<dbReference type="InterPro" id="IPR000070">
    <property type="entry name" value="Pectinesterase_cat"/>
</dbReference>
<proteinExistence type="inferred from homology"/>
<feature type="domain" description="Pectinesterase catalytic" evidence="6">
    <location>
        <begin position="24"/>
        <end position="307"/>
    </location>
</feature>
<protein>
    <recommendedName>
        <fullName evidence="5">Pectinesterase</fullName>
        <ecNumber evidence="5">3.1.1.11</ecNumber>
    </recommendedName>
</protein>
<evidence type="ECO:0000256" key="2">
    <source>
        <dbReference type="ARBA" id="ARBA00022801"/>
    </source>
</evidence>
<evidence type="ECO:0000313" key="8">
    <source>
        <dbReference type="Proteomes" id="UP001597094"/>
    </source>
</evidence>
<evidence type="ECO:0000256" key="1">
    <source>
        <dbReference type="ARBA" id="ARBA00008891"/>
    </source>
</evidence>
<dbReference type="InterPro" id="IPR011050">
    <property type="entry name" value="Pectin_lyase_fold/virulence"/>
</dbReference>
<feature type="active site" evidence="4">
    <location>
        <position position="175"/>
    </location>
</feature>
<evidence type="ECO:0000313" key="7">
    <source>
        <dbReference type="EMBL" id="MFD1185165.1"/>
    </source>
</evidence>
<comment type="caution">
    <text evidence="7">The sequence shown here is derived from an EMBL/GenBank/DDBJ whole genome shotgun (WGS) entry which is preliminary data.</text>
</comment>
<evidence type="ECO:0000259" key="6">
    <source>
        <dbReference type="Pfam" id="PF01095"/>
    </source>
</evidence>
<feature type="chain" id="PRO_5044995926" description="Pectinesterase" evidence="5">
    <location>
        <begin position="20"/>
        <end position="316"/>
    </location>
</feature>
<reference evidence="8" key="1">
    <citation type="journal article" date="2019" name="Int. J. Syst. Evol. Microbiol.">
        <title>The Global Catalogue of Microorganisms (GCM) 10K type strain sequencing project: providing services to taxonomists for standard genome sequencing and annotation.</title>
        <authorList>
            <consortium name="The Broad Institute Genomics Platform"/>
            <consortium name="The Broad Institute Genome Sequencing Center for Infectious Disease"/>
            <person name="Wu L."/>
            <person name="Ma J."/>
        </authorList>
    </citation>
    <scope>NUCLEOTIDE SEQUENCE [LARGE SCALE GENOMIC DNA]</scope>
    <source>
        <strain evidence="8">JCM 31319</strain>
    </source>
</reference>
<evidence type="ECO:0000256" key="3">
    <source>
        <dbReference type="ARBA" id="ARBA00023085"/>
    </source>
</evidence>
<comment type="pathway">
    <text evidence="5">Glycan metabolism; pectin degradation; 2-dehydro-3-deoxy-D-gluconate from pectin: step 1/5.</text>
</comment>
<organism evidence="7 8">
    <name type="scientific">Pontibacter rugosus</name>
    <dbReference type="NCBI Taxonomy" id="1745966"/>
    <lineage>
        <taxon>Bacteria</taxon>
        <taxon>Pseudomonadati</taxon>
        <taxon>Bacteroidota</taxon>
        <taxon>Cytophagia</taxon>
        <taxon>Cytophagales</taxon>
        <taxon>Hymenobacteraceae</taxon>
        <taxon>Pontibacter</taxon>
    </lineage>
</organism>
<gene>
    <name evidence="7" type="ORF">ACFQ2O_03025</name>
</gene>
<keyword evidence="8" id="KW-1185">Reference proteome</keyword>